<evidence type="ECO:0000313" key="2">
    <source>
        <dbReference type="Proteomes" id="UP001193389"/>
    </source>
</evidence>
<keyword evidence="2" id="KW-1185">Reference proteome</keyword>
<accession>A0A5K7SCG4</accession>
<protein>
    <submittedName>
        <fullName evidence="1">Uncharacterized protein</fullName>
    </submittedName>
</protein>
<dbReference type="EMBL" id="AP018694">
    <property type="protein sequence ID" value="BBE19165.1"/>
    <property type="molecule type" value="Genomic_DNA"/>
</dbReference>
<dbReference type="AlphaFoldDB" id="A0A5K7SCG4"/>
<name>A0A5K7SCG4_9BACT</name>
<sequence>MEIGGGMDVIVYPASRKKMEYRNEKARKNKKVIRINE</sequence>
<dbReference type="Proteomes" id="UP001193389">
    <property type="component" value="Chromosome"/>
</dbReference>
<evidence type="ECO:0000313" key="1">
    <source>
        <dbReference type="EMBL" id="BBE19165.1"/>
    </source>
</evidence>
<proteinExistence type="predicted"/>
<dbReference type="KEGG" id="anf:AQPE_3341"/>
<gene>
    <name evidence="1" type="ORF">AQPE_3341</name>
</gene>
<organism evidence="1 2">
    <name type="scientific">Aquipluma nitroreducens</name>
    <dbReference type="NCBI Taxonomy" id="2010828"/>
    <lineage>
        <taxon>Bacteria</taxon>
        <taxon>Pseudomonadati</taxon>
        <taxon>Bacteroidota</taxon>
        <taxon>Bacteroidia</taxon>
        <taxon>Marinilabiliales</taxon>
        <taxon>Prolixibacteraceae</taxon>
        <taxon>Aquipluma</taxon>
    </lineage>
</organism>
<reference evidence="1" key="1">
    <citation type="journal article" date="2020" name="Int. J. Syst. Evol. Microbiol.">
        <title>Aquipluma nitroreducens gen. nov. sp. nov., a novel facultatively anaerobic bacterium isolated from a freshwater lake.</title>
        <authorList>
            <person name="Watanabe M."/>
            <person name="Kojima H."/>
            <person name="Fukui M."/>
        </authorList>
    </citation>
    <scope>NUCLEOTIDE SEQUENCE</scope>
    <source>
        <strain evidence="1">MeG22</strain>
    </source>
</reference>